<dbReference type="CDD" id="cd21175">
    <property type="entry name" value="LPMO_AA9"/>
    <property type="match status" value="1"/>
</dbReference>
<evidence type="ECO:0000256" key="5">
    <source>
        <dbReference type="ARBA" id="ARBA00023001"/>
    </source>
</evidence>
<dbReference type="PANTHER" id="PTHR33353:SF11">
    <property type="entry name" value="GLYCOSYLHYDROLASE FAMILY 61-7 PROTEIN"/>
    <property type="match status" value="1"/>
</dbReference>
<evidence type="ECO:0000256" key="4">
    <source>
        <dbReference type="ARBA" id="ARBA00022729"/>
    </source>
</evidence>
<evidence type="ECO:0000256" key="7">
    <source>
        <dbReference type="ARBA" id="ARBA00023277"/>
    </source>
</evidence>
<dbReference type="GO" id="GO:0005576">
    <property type="term" value="C:extracellular region"/>
    <property type="evidence" value="ECO:0007669"/>
    <property type="project" value="UniProtKB-SubCell"/>
</dbReference>
<accession>A0A8H7N0K3</accession>
<dbReference type="GO" id="GO:0030245">
    <property type="term" value="P:cellulose catabolic process"/>
    <property type="evidence" value="ECO:0007669"/>
    <property type="project" value="UniProtKB-KW"/>
</dbReference>
<comment type="catalytic activity">
    <reaction evidence="10">
        <text>[(1-&gt;4)-beta-D-glucosyl]n+m + reduced acceptor + O2 = 4-dehydro-beta-D-glucosyl-[(1-&gt;4)-beta-D-glucosyl]n-1 + [(1-&gt;4)-beta-D-glucosyl]m + acceptor + H2O.</text>
        <dbReference type="EC" id="1.14.99.56"/>
    </reaction>
</comment>
<dbReference type="InterPro" id="IPR005103">
    <property type="entry name" value="AA9_LPMO"/>
</dbReference>
<evidence type="ECO:0000256" key="3">
    <source>
        <dbReference type="ARBA" id="ARBA00022525"/>
    </source>
</evidence>
<evidence type="ECO:0000259" key="12">
    <source>
        <dbReference type="Pfam" id="PF03443"/>
    </source>
</evidence>
<dbReference type="EMBL" id="JADCTT010000018">
    <property type="protein sequence ID" value="KAF9743077.1"/>
    <property type="molecule type" value="Genomic_DNA"/>
</dbReference>
<proteinExistence type="inferred from homology"/>
<dbReference type="EC" id="1.14.99.56" evidence="11"/>
<evidence type="ECO:0000256" key="8">
    <source>
        <dbReference type="ARBA" id="ARBA00023326"/>
    </source>
</evidence>
<dbReference type="Proteomes" id="UP000616885">
    <property type="component" value="Unassembled WGS sequence"/>
</dbReference>
<keyword evidence="6" id="KW-1015">Disulfide bond</keyword>
<comment type="subcellular location">
    <subcellularLocation>
        <location evidence="2">Secreted</location>
    </subcellularLocation>
</comment>
<protein>
    <recommendedName>
        <fullName evidence="11">lytic cellulose monooxygenase (C4-dehydrogenating)</fullName>
        <ecNumber evidence="11">1.14.99.56</ecNumber>
    </recommendedName>
</protein>
<keyword evidence="7" id="KW-0119">Carbohydrate metabolism</keyword>
<keyword evidence="5" id="KW-0136">Cellulose degradation</keyword>
<evidence type="ECO:0000256" key="2">
    <source>
        <dbReference type="ARBA" id="ARBA00004613"/>
    </source>
</evidence>
<name>A0A8H7N0K3_BIOOC</name>
<evidence type="ECO:0000313" key="13">
    <source>
        <dbReference type="EMBL" id="KAF9743077.1"/>
    </source>
</evidence>
<dbReference type="AlphaFoldDB" id="A0A8H7N0K3"/>
<gene>
    <name evidence="13" type="ORF">IM811_006733</name>
</gene>
<evidence type="ECO:0000256" key="11">
    <source>
        <dbReference type="ARBA" id="ARBA00047174"/>
    </source>
</evidence>
<feature type="domain" description="Auxiliary Activity family 9 catalytic" evidence="12">
    <location>
        <begin position="19"/>
        <end position="216"/>
    </location>
</feature>
<organism evidence="13 14">
    <name type="scientific">Bionectria ochroleuca</name>
    <name type="common">Gliocladium roseum</name>
    <dbReference type="NCBI Taxonomy" id="29856"/>
    <lineage>
        <taxon>Eukaryota</taxon>
        <taxon>Fungi</taxon>
        <taxon>Dikarya</taxon>
        <taxon>Ascomycota</taxon>
        <taxon>Pezizomycotina</taxon>
        <taxon>Sordariomycetes</taxon>
        <taxon>Hypocreomycetidae</taxon>
        <taxon>Hypocreales</taxon>
        <taxon>Bionectriaceae</taxon>
        <taxon>Clonostachys</taxon>
    </lineage>
</organism>
<comment type="caution">
    <text evidence="13">The sequence shown here is derived from an EMBL/GenBank/DDBJ whole genome shotgun (WGS) entry which is preliminary data.</text>
</comment>
<evidence type="ECO:0000256" key="6">
    <source>
        <dbReference type="ARBA" id="ARBA00023157"/>
    </source>
</evidence>
<keyword evidence="4" id="KW-0732">Signal</keyword>
<keyword evidence="3" id="KW-0964">Secreted</keyword>
<dbReference type="Pfam" id="PF03443">
    <property type="entry name" value="AA9"/>
    <property type="match status" value="1"/>
</dbReference>
<dbReference type="PANTHER" id="PTHR33353">
    <property type="entry name" value="PUTATIVE (AFU_ORTHOLOGUE AFUA_1G12560)-RELATED"/>
    <property type="match status" value="1"/>
</dbReference>
<evidence type="ECO:0000256" key="10">
    <source>
        <dbReference type="ARBA" id="ARBA00045077"/>
    </source>
</evidence>
<comment type="cofactor">
    <cofactor evidence="1">
        <name>Cu(2+)</name>
        <dbReference type="ChEBI" id="CHEBI:29036"/>
    </cofactor>
</comment>
<comment type="similarity">
    <text evidence="9">Belongs to the polysaccharide monooxygenase AA9 family.</text>
</comment>
<evidence type="ECO:0000313" key="14">
    <source>
        <dbReference type="Proteomes" id="UP000616885"/>
    </source>
</evidence>
<dbReference type="InterPro" id="IPR049892">
    <property type="entry name" value="AA9"/>
</dbReference>
<keyword evidence="8" id="KW-0624">Polysaccharide degradation</keyword>
<dbReference type="Gene3D" id="2.70.50.70">
    <property type="match status" value="1"/>
</dbReference>
<reference evidence="13" key="1">
    <citation type="submission" date="2020-10" db="EMBL/GenBank/DDBJ databases">
        <title>High-Quality Genome Resource of Clonostachys rosea strain S41 by Oxford Nanopore Long-Read Sequencing.</title>
        <authorList>
            <person name="Wang H."/>
        </authorList>
    </citation>
    <scope>NUCLEOTIDE SEQUENCE</scope>
    <source>
        <strain evidence="13">S41</strain>
    </source>
</reference>
<evidence type="ECO:0000256" key="9">
    <source>
        <dbReference type="ARBA" id="ARBA00044502"/>
    </source>
</evidence>
<sequence length="226" mass="24104">MKLTTLTAASFWATQAAGHYIWNQLDIGGTTGSIGQGIRPNSNYNSPVIDLTSSDLRCNVGGLSGSSTVVRDIQAGGSFTFHTDVAVYHQGPVSVYLSKAPSSVQSYDGSGSWAKIADLGPTFNGNSVTWPLAQTYTFKLPTCLPDGEYLLRIQQLGIHNPWPAGIPQFYIACAHIKVTGGSNTAAWKPSLTIPGAFKETDPGYTVNIYQPEFKSYTIPGGSVMTC</sequence>
<evidence type="ECO:0000256" key="1">
    <source>
        <dbReference type="ARBA" id="ARBA00001973"/>
    </source>
</evidence>